<keyword evidence="1" id="KW-0812">Transmembrane</keyword>
<evidence type="ECO:0000313" key="2">
    <source>
        <dbReference type="EMBL" id="KAI2662375.1"/>
    </source>
</evidence>
<keyword evidence="3" id="KW-1185">Reference proteome</keyword>
<gene>
    <name evidence="2" type="ORF">H4Q32_001209</name>
</gene>
<feature type="transmembrane region" description="Helical" evidence="1">
    <location>
        <begin position="91"/>
        <end position="112"/>
    </location>
</feature>
<organism evidence="2 3">
    <name type="scientific">Labeo rohita</name>
    <name type="common">Indian major carp</name>
    <name type="synonym">Cyprinus rohita</name>
    <dbReference type="NCBI Taxonomy" id="84645"/>
    <lineage>
        <taxon>Eukaryota</taxon>
        <taxon>Metazoa</taxon>
        <taxon>Chordata</taxon>
        <taxon>Craniata</taxon>
        <taxon>Vertebrata</taxon>
        <taxon>Euteleostomi</taxon>
        <taxon>Actinopterygii</taxon>
        <taxon>Neopterygii</taxon>
        <taxon>Teleostei</taxon>
        <taxon>Ostariophysi</taxon>
        <taxon>Cypriniformes</taxon>
        <taxon>Cyprinidae</taxon>
        <taxon>Labeoninae</taxon>
        <taxon>Labeonini</taxon>
        <taxon>Labeo</taxon>
    </lineage>
</organism>
<evidence type="ECO:0000256" key="1">
    <source>
        <dbReference type="SAM" id="Phobius"/>
    </source>
</evidence>
<name>A0ABQ8MHL9_LABRO</name>
<protein>
    <submittedName>
        <fullName evidence="2">Nuclear factor of activated T-cells, cytoplasmic 3</fullName>
    </submittedName>
</protein>
<proteinExistence type="predicted"/>
<dbReference type="Proteomes" id="UP000830375">
    <property type="component" value="Unassembled WGS sequence"/>
</dbReference>
<accession>A0ABQ8MHL9</accession>
<keyword evidence="1" id="KW-0472">Membrane</keyword>
<comment type="caution">
    <text evidence="2">The sequence shown here is derived from an EMBL/GenBank/DDBJ whole genome shotgun (WGS) entry which is preliminary data.</text>
</comment>
<keyword evidence="1" id="KW-1133">Transmembrane helix</keyword>
<reference evidence="2 3" key="1">
    <citation type="submission" date="2022-01" db="EMBL/GenBank/DDBJ databases">
        <title>A high-quality chromosome-level genome assembly of rohu carp, Labeo rohita.</title>
        <authorList>
            <person name="Arick M.A. II"/>
            <person name="Hsu C.-Y."/>
            <person name="Magbanua Z."/>
            <person name="Pechanova O."/>
            <person name="Grover C."/>
            <person name="Miller E."/>
            <person name="Thrash A."/>
            <person name="Ezzel L."/>
            <person name="Alam S."/>
            <person name="Benzie J."/>
            <person name="Hamilton M."/>
            <person name="Karsi A."/>
            <person name="Lawrence M.L."/>
            <person name="Peterson D.G."/>
        </authorList>
    </citation>
    <scope>NUCLEOTIDE SEQUENCE [LARGE SCALE GENOMIC DNA]</scope>
    <source>
        <strain evidence="3">BAU-BD-2019</strain>
        <tissue evidence="2">Blood</tissue>
    </source>
</reference>
<feature type="transmembrane region" description="Helical" evidence="1">
    <location>
        <begin position="65"/>
        <end position="85"/>
    </location>
</feature>
<dbReference type="EMBL" id="JACTAM010000007">
    <property type="protein sequence ID" value="KAI2662375.1"/>
    <property type="molecule type" value="Genomic_DNA"/>
</dbReference>
<evidence type="ECO:0000313" key="3">
    <source>
        <dbReference type="Proteomes" id="UP000830375"/>
    </source>
</evidence>
<sequence>MAPSSFLSAVASQSTSSTGLPLPSGSALVSHGPSATSRLHCTSFTLSLCPSGSVGLLVPSSSTLVLCHSGFTAAFWIPTCASVALTISSTLALRIFSITLALQLFISALGFITTGSATYSRLPGVVSPFSTMASPSIGSTRGRLPGWALECLE</sequence>